<evidence type="ECO:0000313" key="2">
    <source>
        <dbReference type="EMBL" id="MCQ8226513.1"/>
    </source>
</evidence>
<dbReference type="Proteomes" id="UP001300015">
    <property type="component" value="Unassembled WGS sequence"/>
</dbReference>
<protein>
    <submittedName>
        <fullName evidence="2">Uncharacterized protein</fullName>
    </submittedName>
</protein>
<reference evidence="2 3" key="1">
    <citation type="submission" date="2022-07" db="EMBL/GenBank/DDBJ databases">
        <title>Pantoea trifolii sp. nov. isolated from root nodules of Trifolium rubens.</title>
        <authorList>
            <person name="Kalita M."/>
            <person name="Wdowiak-Wrobel S."/>
            <person name="Marek-Kozaczuk M."/>
            <person name="Palusinska-Szysz M."/>
            <person name="Sokolowski W."/>
            <person name="Coutinho T."/>
            <person name="Hlahane L."/>
        </authorList>
    </citation>
    <scope>NUCLEOTIDE SEQUENCE [LARGE SCALE GENOMIC DNA]</scope>
    <source>
        <strain evidence="2 3">MMK2</strain>
    </source>
</reference>
<sequence length="136" mass="15690">MSVVNHRDVVISIGKALIDEGNVIIALYFICKWMLCLFFTAKCLFIVIGERISGLQWLVLTIWSKIYTRQHQFAIIAVRQPIIFPSYLTLLSPFTVFNIQLPEIYKKITTCCRQGAGRSLECAQFAKIRVLRRVLH</sequence>
<keyword evidence="3" id="KW-1185">Reference proteome</keyword>
<evidence type="ECO:0000313" key="3">
    <source>
        <dbReference type="Proteomes" id="UP001300015"/>
    </source>
</evidence>
<keyword evidence="1" id="KW-0472">Membrane</keyword>
<accession>A0ABT1VG69</accession>
<name>A0ABT1VG69_9GAMM</name>
<dbReference type="RefSeq" id="WP_256695574.1">
    <property type="nucleotide sequence ID" value="NZ_JANIES010000001.1"/>
</dbReference>
<keyword evidence="1" id="KW-1133">Transmembrane helix</keyword>
<keyword evidence="1" id="KW-0812">Transmembrane</keyword>
<evidence type="ECO:0000256" key="1">
    <source>
        <dbReference type="SAM" id="Phobius"/>
    </source>
</evidence>
<organism evidence="2 3">
    <name type="scientific">Pantoea trifolii</name>
    <dbReference type="NCBI Taxonomy" id="2968030"/>
    <lineage>
        <taxon>Bacteria</taxon>
        <taxon>Pseudomonadati</taxon>
        <taxon>Pseudomonadota</taxon>
        <taxon>Gammaproteobacteria</taxon>
        <taxon>Enterobacterales</taxon>
        <taxon>Erwiniaceae</taxon>
        <taxon>Pantoea</taxon>
    </lineage>
</organism>
<dbReference type="EMBL" id="JANIET010000001">
    <property type="protein sequence ID" value="MCQ8226513.1"/>
    <property type="molecule type" value="Genomic_DNA"/>
</dbReference>
<gene>
    <name evidence="2" type="ORF">NQH49_03340</name>
</gene>
<proteinExistence type="predicted"/>
<feature type="transmembrane region" description="Helical" evidence="1">
    <location>
        <begin position="25"/>
        <end position="48"/>
    </location>
</feature>
<comment type="caution">
    <text evidence="2">The sequence shown here is derived from an EMBL/GenBank/DDBJ whole genome shotgun (WGS) entry which is preliminary data.</text>
</comment>